<keyword evidence="1" id="KW-1133">Transmembrane helix</keyword>
<dbReference type="EMBL" id="JACOOI010000072">
    <property type="protein sequence ID" value="MBC5646640.1"/>
    <property type="molecule type" value="Genomic_DNA"/>
</dbReference>
<sequence>MLFERSEFTDDSVVFHQSSEAGAALIFSLLRFFWIKPKEMKARPVANRQQQIKKNHEHKI</sequence>
<comment type="caution">
    <text evidence="2">The sequence shown here is derived from an EMBL/GenBank/DDBJ whole genome shotgun (WGS) entry which is preliminary data.</text>
</comment>
<evidence type="ECO:0000313" key="3">
    <source>
        <dbReference type="Proteomes" id="UP000644010"/>
    </source>
</evidence>
<dbReference type="Proteomes" id="UP000644010">
    <property type="component" value="Unassembled WGS sequence"/>
</dbReference>
<name>A0ABR7EA57_9BACT</name>
<accession>A0ABR7EA57</accession>
<proteinExistence type="predicted"/>
<feature type="transmembrane region" description="Helical" evidence="1">
    <location>
        <begin position="14"/>
        <end position="34"/>
    </location>
</feature>
<organism evidence="2 3">
    <name type="scientific">Parabacteroides segnis</name>
    <dbReference type="NCBI Taxonomy" id="2763058"/>
    <lineage>
        <taxon>Bacteria</taxon>
        <taxon>Pseudomonadati</taxon>
        <taxon>Bacteroidota</taxon>
        <taxon>Bacteroidia</taxon>
        <taxon>Bacteroidales</taxon>
        <taxon>Tannerellaceae</taxon>
        <taxon>Parabacteroides</taxon>
    </lineage>
</organism>
<gene>
    <name evidence="2" type="ORF">H8S77_27690</name>
</gene>
<reference evidence="2 3" key="1">
    <citation type="submission" date="2020-08" db="EMBL/GenBank/DDBJ databases">
        <title>Genome public.</title>
        <authorList>
            <person name="Liu C."/>
            <person name="Sun Q."/>
        </authorList>
    </citation>
    <scope>NUCLEOTIDE SEQUENCE [LARGE SCALE GENOMIC DNA]</scope>
    <source>
        <strain evidence="2 3">BX2</strain>
    </source>
</reference>
<keyword evidence="3" id="KW-1185">Reference proteome</keyword>
<protein>
    <submittedName>
        <fullName evidence="2">Uncharacterized protein</fullName>
    </submittedName>
</protein>
<keyword evidence="1" id="KW-0812">Transmembrane</keyword>
<keyword evidence="1" id="KW-0472">Membrane</keyword>
<dbReference type="RefSeq" id="WP_186962060.1">
    <property type="nucleotide sequence ID" value="NZ_JACOOI010000072.1"/>
</dbReference>
<evidence type="ECO:0000256" key="1">
    <source>
        <dbReference type="SAM" id="Phobius"/>
    </source>
</evidence>
<evidence type="ECO:0000313" key="2">
    <source>
        <dbReference type="EMBL" id="MBC5646640.1"/>
    </source>
</evidence>